<sequence length="86" mass="9341">MMSLLQAPSYGAVPRRTDSCQVTPAAAVRCKQPTRQTCGRLWPPPQLRLPPHELNNPHQACHPTPCRLATPQARRGGIAIIVGSLP</sequence>
<accession>A0A4U6T6J6</accession>
<proteinExistence type="predicted"/>
<dbReference type="OMA" id="QACHLAP"/>
<reference evidence="1" key="1">
    <citation type="submission" date="2019-03" db="EMBL/GenBank/DDBJ databases">
        <title>WGS assembly of Setaria viridis.</title>
        <authorList>
            <person name="Huang P."/>
            <person name="Jenkins J."/>
            <person name="Grimwood J."/>
            <person name="Barry K."/>
            <person name="Healey A."/>
            <person name="Mamidi S."/>
            <person name="Sreedasyam A."/>
            <person name="Shu S."/>
            <person name="Feldman M."/>
            <person name="Wu J."/>
            <person name="Yu Y."/>
            <person name="Chen C."/>
            <person name="Johnson J."/>
            <person name="Rokhsar D."/>
            <person name="Baxter I."/>
            <person name="Schmutz J."/>
            <person name="Brutnell T."/>
            <person name="Kellogg E."/>
        </authorList>
    </citation>
    <scope>NUCLEOTIDE SEQUENCE [LARGE SCALE GENOMIC DNA]</scope>
</reference>
<evidence type="ECO:0000313" key="1">
    <source>
        <dbReference type="EMBL" id="TKV95722.1"/>
    </source>
</evidence>
<dbReference type="Gramene" id="TKV95722">
    <property type="protein sequence ID" value="TKV95722"/>
    <property type="gene ID" value="SEVIR_9G380650v2"/>
</dbReference>
<evidence type="ECO:0000313" key="2">
    <source>
        <dbReference type="Proteomes" id="UP000298652"/>
    </source>
</evidence>
<name>A0A4U6T6J6_SETVI</name>
<keyword evidence="2" id="KW-1185">Reference proteome</keyword>
<organism evidence="1 2">
    <name type="scientific">Setaria viridis</name>
    <name type="common">Green bristlegrass</name>
    <name type="synonym">Setaria italica subsp. viridis</name>
    <dbReference type="NCBI Taxonomy" id="4556"/>
    <lineage>
        <taxon>Eukaryota</taxon>
        <taxon>Viridiplantae</taxon>
        <taxon>Streptophyta</taxon>
        <taxon>Embryophyta</taxon>
        <taxon>Tracheophyta</taxon>
        <taxon>Spermatophyta</taxon>
        <taxon>Magnoliopsida</taxon>
        <taxon>Liliopsida</taxon>
        <taxon>Poales</taxon>
        <taxon>Poaceae</taxon>
        <taxon>PACMAD clade</taxon>
        <taxon>Panicoideae</taxon>
        <taxon>Panicodae</taxon>
        <taxon>Paniceae</taxon>
        <taxon>Cenchrinae</taxon>
        <taxon>Setaria</taxon>
    </lineage>
</organism>
<gene>
    <name evidence="1" type="ORF">SEVIR_9G380650v2</name>
</gene>
<protein>
    <submittedName>
        <fullName evidence="1">Uncharacterized protein</fullName>
    </submittedName>
</protein>
<dbReference type="Proteomes" id="UP000298652">
    <property type="component" value="Chromosome 9"/>
</dbReference>
<dbReference type="EMBL" id="CM016560">
    <property type="protein sequence ID" value="TKV95722.1"/>
    <property type="molecule type" value="Genomic_DNA"/>
</dbReference>
<dbReference type="AlphaFoldDB" id="A0A4U6T6J6"/>